<keyword evidence="3" id="KW-0812">Transmembrane</keyword>
<evidence type="ECO:0000256" key="2">
    <source>
        <dbReference type="ARBA" id="ARBA00022475"/>
    </source>
</evidence>
<dbReference type="Gene3D" id="1.25.40.10">
    <property type="entry name" value="Tetratricopeptide repeat domain"/>
    <property type="match status" value="1"/>
</dbReference>
<gene>
    <name evidence="10" type="ORF">BTA35_0204110</name>
</gene>
<dbReference type="AlphaFoldDB" id="A0A1T1HFP6"/>
<keyword evidence="5" id="KW-0472">Membrane</keyword>
<dbReference type="STRING" id="966.BTA35_0204110"/>
<name>A0A1T1HFP6_OCELI</name>
<evidence type="ECO:0000256" key="6">
    <source>
        <dbReference type="ARBA" id="ARBA00023186"/>
    </source>
</evidence>
<evidence type="ECO:0000256" key="8">
    <source>
        <dbReference type="ARBA" id="ARBA00024235"/>
    </source>
</evidence>
<evidence type="ECO:0000256" key="3">
    <source>
        <dbReference type="ARBA" id="ARBA00022692"/>
    </source>
</evidence>
<sequence>MSELRTEEEQIELMKRWWADNGKSLIAGLVLAVAVVGGWKWWQADQQSKAEAASSAYEQLIDVMNKPEMTDEERATAKHLAVTLQAEHDGSLYADYAALFEAKILVDDQQYDAAAAVLRKLNTETESVLIKEISGVRQAQVLWQQGENQQALDLLSTLKTEAYTGNAEELKGDILTEMDDKDAARIAYEKAKAAFNASGVARPVIDMKLADLGA</sequence>
<dbReference type="RefSeq" id="WP_077243118.1">
    <property type="nucleotide sequence ID" value="NZ_FXTS01000004.1"/>
</dbReference>
<evidence type="ECO:0000313" key="11">
    <source>
        <dbReference type="Proteomes" id="UP000190064"/>
    </source>
</evidence>
<dbReference type="GO" id="GO:0005886">
    <property type="term" value="C:plasma membrane"/>
    <property type="evidence" value="ECO:0007669"/>
    <property type="project" value="UniProtKB-SubCell"/>
</dbReference>
<keyword evidence="11" id="KW-1185">Reference proteome</keyword>
<dbReference type="InterPro" id="IPR026039">
    <property type="entry name" value="YfgM"/>
</dbReference>
<dbReference type="InterPro" id="IPR018704">
    <property type="entry name" value="SecYEG/CpoB_TPR"/>
</dbReference>
<dbReference type="PIRSF" id="PIRSF006170">
    <property type="entry name" value="YfgM"/>
    <property type="match status" value="1"/>
</dbReference>
<evidence type="ECO:0000256" key="7">
    <source>
        <dbReference type="ARBA" id="ARBA00024197"/>
    </source>
</evidence>
<comment type="caution">
    <text evidence="10">The sequence shown here is derived from an EMBL/GenBank/DDBJ whole genome shotgun (WGS) entry which is preliminary data.</text>
</comment>
<organism evidence="10 11">
    <name type="scientific">Oceanospirillum linum</name>
    <dbReference type="NCBI Taxonomy" id="966"/>
    <lineage>
        <taxon>Bacteria</taxon>
        <taxon>Pseudomonadati</taxon>
        <taxon>Pseudomonadota</taxon>
        <taxon>Gammaproteobacteria</taxon>
        <taxon>Oceanospirillales</taxon>
        <taxon>Oceanospirillaceae</taxon>
        <taxon>Oceanospirillum</taxon>
    </lineage>
</organism>
<dbReference type="InterPro" id="IPR011990">
    <property type="entry name" value="TPR-like_helical_dom_sf"/>
</dbReference>
<evidence type="ECO:0000259" key="9">
    <source>
        <dbReference type="Pfam" id="PF09976"/>
    </source>
</evidence>
<keyword evidence="6" id="KW-0143">Chaperone</keyword>
<evidence type="ECO:0000256" key="4">
    <source>
        <dbReference type="ARBA" id="ARBA00022989"/>
    </source>
</evidence>
<proteinExistence type="inferred from homology"/>
<protein>
    <recommendedName>
        <fullName evidence="8">Ancillary SecYEG translocon subunit</fullName>
    </recommendedName>
</protein>
<accession>A0A1T1HFP6</accession>
<keyword evidence="2" id="KW-1003">Cell membrane</keyword>
<feature type="domain" description="Ancillary SecYEG translocon subunit/Cell division coordinator CpoB TPR" evidence="9">
    <location>
        <begin position="15"/>
        <end position="213"/>
    </location>
</feature>
<comment type="similarity">
    <text evidence="7">Belongs to the YfgM family.</text>
</comment>
<evidence type="ECO:0000313" key="10">
    <source>
        <dbReference type="EMBL" id="OOV88673.1"/>
    </source>
</evidence>
<dbReference type="PANTHER" id="PTHR38035:SF1">
    <property type="entry name" value="ANCILLARY SECYEG TRANSLOCON SUBUNIT"/>
    <property type="match status" value="1"/>
</dbReference>
<reference evidence="10" key="1">
    <citation type="submission" date="2017-02" db="EMBL/GenBank/DDBJ databases">
        <title>Draft Genome Sequence of the Salt Water Bacterium Oceanospirillum linum ATCC 11336.</title>
        <authorList>
            <person name="Trachtenberg A.M."/>
            <person name="Carney J.G."/>
            <person name="Linnane J.D."/>
            <person name="Rheaume B.A."/>
            <person name="Pitts N.L."/>
            <person name="Mykles D.L."/>
            <person name="Maclea K.S."/>
        </authorList>
    </citation>
    <scope>NUCLEOTIDE SEQUENCE [LARGE SCALE GENOMIC DNA]</scope>
    <source>
        <strain evidence="10">ATCC 11336</strain>
    </source>
</reference>
<comment type="subcellular location">
    <subcellularLocation>
        <location evidence="1">Cell membrane</location>
        <topology evidence="1">Single-pass type II membrane protein</topology>
    </subcellularLocation>
</comment>
<dbReference type="Pfam" id="PF09976">
    <property type="entry name" value="TPR_21"/>
    <property type="match status" value="1"/>
</dbReference>
<dbReference type="GO" id="GO:0044877">
    <property type="term" value="F:protein-containing complex binding"/>
    <property type="evidence" value="ECO:0007669"/>
    <property type="project" value="InterPro"/>
</dbReference>
<evidence type="ECO:0000256" key="1">
    <source>
        <dbReference type="ARBA" id="ARBA00004401"/>
    </source>
</evidence>
<dbReference type="Proteomes" id="UP000190064">
    <property type="component" value="Unassembled WGS sequence"/>
</dbReference>
<keyword evidence="4" id="KW-1133">Transmembrane helix</keyword>
<dbReference type="PANTHER" id="PTHR38035">
    <property type="entry name" value="UPF0070 PROTEIN YFGM"/>
    <property type="match status" value="1"/>
</dbReference>
<evidence type="ECO:0000256" key="5">
    <source>
        <dbReference type="ARBA" id="ARBA00023136"/>
    </source>
</evidence>
<dbReference type="EMBL" id="MTSD02000001">
    <property type="protein sequence ID" value="OOV88673.1"/>
    <property type="molecule type" value="Genomic_DNA"/>
</dbReference>